<name>A0A7U9J9F3_GEOTM</name>
<sequence>MILNGKFILFLGLFSVAFLIVGCQNSTTNSKTTEIISLSEIEEKVIEKYLLEEVMDSNYCGEIFAAYEILGTDEIVSEVYLWALIQEYYNKGEVIEKGSGMSDPIVLHVEKNKGSLKVLGHTLLRDGSYYLKDIKELFPTNIQDKILNYPSNYISQLIE</sequence>
<dbReference type="AlphaFoldDB" id="A0A7U9J9F3"/>
<evidence type="ECO:0008006" key="3">
    <source>
        <dbReference type="Google" id="ProtNLM"/>
    </source>
</evidence>
<evidence type="ECO:0000313" key="2">
    <source>
        <dbReference type="Proteomes" id="UP000018339"/>
    </source>
</evidence>
<gene>
    <name evidence="1" type="ORF">T260_13655</name>
</gene>
<evidence type="ECO:0000313" key="1">
    <source>
        <dbReference type="EMBL" id="ESU71420.1"/>
    </source>
</evidence>
<protein>
    <recommendedName>
        <fullName evidence="3">Lipoprotein</fullName>
    </recommendedName>
</protein>
<organism evidence="1 2">
    <name type="scientific">Geobacillus thermopakistaniensis (strain MAS1)</name>
    <dbReference type="NCBI Taxonomy" id="1408282"/>
    <lineage>
        <taxon>Bacteria</taxon>
        <taxon>Bacillati</taxon>
        <taxon>Bacillota</taxon>
        <taxon>Bacilli</taxon>
        <taxon>Bacillales</taxon>
        <taxon>Anoxybacillaceae</taxon>
        <taxon>Geobacillus</taxon>
    </lineage>
</organism>
<dbReference type="EMBL" id="AYSF01000067">
    <property type="protein sequence ID" value="ESU71420.1"/>
    <property type="molecule type" value="Genomic_DNA"/>
</dbReference>
<reference evidence="1 2" key="1">
    <citation type="journal article" date="2014" name="Genome Announc.">
        <title>Draft Genome Sequence of Geobacillus thermopakistaniensis Strain MAS1.</title>
        <authorList>
            <person name="Siddiqui M.A."/>
            <person name="Rashid N."/>
            <person name="Ayyampalayam S."/>
            <person name="Whitman W.B."/>
        </authorList>
    </citation>
    <scope>NUCLEOTIDE SEQUENCE [LARGE SCALE GENOMIC DNA]</scope>
    <source>
        <strain evidence="1 2">MAS1</strain>
    </source>
</reference>
<proteinExistence type="predicted"/>
<dbReference type="Proteomes" id="UP000018339">
    <property type="component" value="Unassembled WGS sequence"/>
</dbReference>
<dbReference type="PROSITE" id="PS51257">
    <property type="entry name" value="PROKAR_LIPOPROTEIN"/>
    <property type="match status" value="1"/>
</dbReference>
<keyword evidence="2" id="KW-1185">Reference proteome</keyword>
<comment type="caution">
    <text evidence="1">The sequence shown here is derived from an EMBL/GenBank/DDBJ whole genome shotgun (WGS) entry which is preliminary data.</text>
</comment>
<accession>A0A7U9J9F3</accession>